<reference evidence="2" key="1">
    <citation type="submission" date="2020-05" db="EMBL/GenBank/DDBJ databases">
        <authorList>
            <person name="Chiriac C."/>
            <person name="Salcher M."/>
            <person name="Ghai R."/>
            <person name="Kavagutti S V."/>
        </authorList>
    </citation>
    <scope>NUCLEOTIDE SEQUENCE</scope>
</reference>
<dbReference type="EMBL" id="LR797414">
    <property type="protein sequence ID" value="CAB4214030.1"/>
    <property type="molecule type" value="Genomic_DNA"/>
</dbReference>
<accession>A0A6J5SI34</accession>
<protein>
    <submittedName>
        <fullName evidence="2">Uncharacterized protein</fullName>
    </submittedName>
</protein>
<proteinExistence type="predicted"/>
<feature type="coiled-coil region" evidence="1">
    <location>
        <begin position="5"/>
        <end position="32"/>
    </location>
</feature>
<gene>
    <name evidence="2" type="ORF">UFOVP1454_15</name>
</gene>
<sequence length="90" mass="10522">MTETNNEYITRYEKLQLDRDAMRDKLKIAVEALEYAKKACLCERFPNRKMKRGFDYHEIHPKLGKCEAGARWFTPVDKIEAALASIKEGK</sequence>
<name>A0A6J5SI34_9CAUD</name>
<keyword evidence="1" id="KW-0175">Coiled coil</keyword>
<evidence type="ECO:0000313" key="2">
    <source>
        <dbReference type="EMBL" id="CAB4214030.1"/>
    </source>
</evidence>
<evidence type="ECO:0000256" key="1">
    <source>
        <dbReference type="SAM" id="Coils"/>
    </source>
</evidence>
<organism evidence="2">
    <name type="scientific">uncultured Caudovirales phage</name>
    <dbReference type="NCBI Taxonomy" id="2100421"/>
    <lineage>
        <taxon>Viruses</taxon>
        <taxon>Duplodnaviria</taxon>
        <taxon>Heunggongvirae</taxon>
        <taxon>Uroviricota</taxon>
        <taxon>Caudoviricetes</taxon>
        <taxon>Peduoviridae</taxon>
        <taxon>Maltschvirus</taxon>
        <taxon>Maltschvirus maltsch</taxon>
    </lineage>
</organism>